<reference evidence="2 3" key="1">
    <citation type="submission" date="2015-12" db="EMBL/GenBank/DDBJ databases">
        <title>The genome of Folsomia candida.</title>
        <authorList>
            <person name="Faddeeva A."/>
            <person name="Derks M.F."/>
            <person name="Anvar Y."/>
            <person name="Smit S."/>
            <person name="Van Straalen N."/>
            <person name="Roelofs D."/>
        </authorList>
    </citation>
    <scope>NUCLEOTIDE SEQUENCE [LARGE SCALE GENOMIC DNA]</scope>
    <source>
        <strain evidence="2 3">VU population</strain>
        <tissue evidence="2">Whole body</tissue>
    </source>
</reference>
<organism evidence="2 3">
    <name type="scientific">Folsomia candida</name>
    <name type="common">Springtail</name>
    <dbReference type="NCBI Taxonomy" id="158441"/>
    <lineage>
        <taxon>Eukaryota</taxon>
        <taxon>Metazoa</taxon>
        <taxon>Ecdysozoa</taxon>
        <taxon>Arthropoda</taxon>
        <taxon>Hexapoda</taxon>
        <taxon>Collembola</taxon>
        <taxon>Entomobryomorpha</taxon>
        <taxon>Isotomoidea</taxon>
        <taxon>Isotomidae</taxon>
        <taxon>Proisotominae</taxon>
        <taxon>Folsomia</taxon>
    </lineage>
</organism>
<evidence type="ECO:0000256" key="1">
    <source>
        <dbReference type="SAM" id="Phobius"/>
    </source>
</evidence>
<keyword evidence="1" id="KW-0812">Transmembrane</keyword>
<evidence type="ECO:0000313" key="2">
    <source>
        <dbReference type="EMBL" id="OXA56330.1"/>
    </source>
</evidence>
<sequence length="149" mass="14940">MNTSSGSASGSSIGGSGGIGALTSFIKLGFLGIGIFGIVHLIGCYFLSWIIGHDFSTVVYVTAAAVVTGTLVVFTISFLVTLNIVLTAVTGLSQGAMNMFGGMGTMPGGGGGGSRESSMGSVNGNQRSHISEVIGDIDLDHTDGGMKLD</sequence>
<evidence type="ECO:0000313" key="3">
    <source>
        <dbReference type="Proteomes" id="UP000198287"/>
    </source>
</evidence>
<gene>
    <name evidence="2" type="ORF">Fcan01_08624</name>
</gene>
<protein>
    <submittedName>
        <fullName evidence="2">Uncharacterized protein</fullName>
    </submittedName>
</protein>
<keyword evidence="1" id="KW-1133">Transmembrane helix</keyword>
<accession>A0A226EG78</accession>
<feature type="transmembrane region" description="Helical" evidence="1">
    <location>
        <begin position="58"/>
        <end position="89"/>
    </location>
</feature>
<proteinExistence type="predicted"/>
<feature type="transmembrane region" description="Helical" evidence="1">
    <location>
        <begin position="28"/>
        <end position="52"/>
    </location>
</feature>
<name>A0A226EG78_FOLCA</name>
<comment type="caution">
    <text evidence="2">The sequence shown here is derived from an EMBL/GenBank/DDBJ whole genome shotgun (WGS) entry which is preliminary data.</text>
</comment>
<keyword evidence="3" id="KW-1185">Reference proteome</keyword>
<dbReference type="EMBL" id="LNIX01000004">
    <property type="protein sequence ID" value="OXA56330.1"/>
    <property type="molecule type" value="Genomic_DNA"/>
</dbReference>
<dbReference type="AlphaFoldDB" id="A0A226EG78"/>
<keyword evidence="1" id="KW-0472">Membrane</keyword>
<dbReference type="Proteomes" id="UP000198287">
    <property type="component" value="Unassembled WGS sequence"/>
</dbReference>